<dbReference type="Proteomes" id="UP000265663">
    <property type="component" value="Unassembled WGS sequence"/>
</dbReference>
<organism evidence="1 2">
    <name type="scientific">Pyrenophora seminiperda CCB06</name>
    <dbReference type="NCBI Taxonomy" id="1302712"/>
    <lineage>
        <taxon>Eukaryota</taxon>
        <taxon>Fungi</taxon>
        <taxon>Dikarya</taxon>
        <taxon>Ascomycota</taxon>
        <taxon>Pezizomycotina</taxon>
        <taxon>Dothideomycetes</taxon>
        <taxon>Pleosporomycetidae</taxon>
        <taxon>Pleosporales</taxon>
        <taxon>Pleosporineae</taxon>
        <taxon>Pleosporaceae</taxon>
        <taxon>Pyrenophora</taxon>
    </lineage>
</organism>
<accession>A0A3M7M9A7</accession>
<dbReference type="AlphaFoldDB" id="A0A3M7M9A7"/>
<proteinExistence type="predicted"/>
<sequence>MSLVKKVVDFILQTPEEKECKQVPLPPPALGHQLTIQPKRHRGVGGRGLPNWPVWQHEFICITDEHTRCQTGKYGDTNQDYVDYDQYQDADQEPELDLINGDGPMLDFDYSGNTIVDAEFTNTDDSLDVITDTAWAAYYESAQNDVETAAIAHDNAGSRLKTTPY</sequence>
<keyword evidence="2" id="KW-1185">Reference proteome</keyword>
<dbReference type="EMBL" id="KE747825">
    <property type="protein sequence ID" value="RMZ70969.1"/>
    <property type="molecule type" value="Genomic_DNA"/>
</dbReference>
<gene>
    <name evidence="1" type="ORF">GMOD_00008639</name>
</gene>
<reference evidence="1 2" key="1">
    <citation type="journal article" date="2014" name="PLoS ONE">
        <title>De novo Genome Assembly of the Fungal Plant Pathogen Pyrenophora semeniperda.</title>
        <authorList>
            <person name="Soliai M.M."/>
            <person name="Meyer S.E."/>
            <person name="Udall J.A."/>
            <person name="Elzinga D.E."/>
            <person name="Hermansen R.A."/>
            <person name="Bodily P.M."/>
            <person name="Hart A.A."/>
            <person name="Coleman C.E."/>
        </authorList>
    </citation>
    <scope>NUCLEOTIDE SEQUENCE [LARGE SCALE GENOMIC DNA]</scope>
    <source>
        <strain evidence="1 2">CCB06</strain>
        <tissue evidence="1">Mycelium</tissue>
    </source>
</reference>
<evidence type="ECO:0000313" key="2">
    <source>
        <dbReference type="Proteomes" id="UP000265663"/>
    </source>
</evidence>
<name>A0A3M7M9A7_9PLEO</name>
<protein>
    <submittedName>
        <fullName evidence="1">Uncharacterized protein</fullName>
    </submittedName>
</protein>
<evidence type="ECO:0000313" key="1">
    <source>
        <dbReference type="EMBL" id="RMZ70969.1"/>
    </source>
</evidence>